<proteinExistence type="predicted"/>
<evidence type="ECO:0000313" key="2">
    <source>
        <dbReference type="EMBL" id="CAD7664005.1"/>
    </source>
</evidence>
<keyword evidence="1" id="KW-0812">Transmembrane</keyword>
<protein>
    <submittedName>
        <fullName evidence="2">Uncharacterized protein</fullName>
    </submittedName>
</protein>
<feature type="transmembrane region" description="Helical" evidence="1">
    <location>
        <begin position="72"/>
        <end position="91"/>
    </location>
</feature>
<reference evidence="2" key="1">
    <citation type="submission" date="2020-11" db="EMBL/GenBank/DDBJ databases">
        <authorList>
            <person name="Tran Van P."/>
        </authorList>
    </citation>
    <scope>NUCLEOTIDE SEQUENCE</scope>
</reference>
<feature type="transmembrane region" description="Helical" evidence="1">
    <location>
        <begin position="20"/>
        <end position="42"/>
    </location>
</feature>
<accession>A0A7R9MQ37</accession>
<keyword evidence="3" id="KW-1185">Reference proteome</keyword>
<name>A0A7R9MQ37_9ACAR</name>
<dbReference type="EMBL" id="OC950520">
    <property type="protein sequence ID" value="CAD7664005.1"/>
    <property type="molecule type" value="Genomic_DNA"/>
</dbReference>
<organism evidence="2">
    <name type="scientific">Oppiella nova</name>
    <dbReference type="NCBI Taxonomy" id="334625"/>
    <lineage>
        <taxon>Eukaryota</taxon>
        <taxon>Metazoa</taxon>
        <taxon>Ecdysozoa</taxon>
        <taxon>Arthropoda</taxon>
        <taxon>Chelicerata</taxon>
        <taxon>Arachnida</taxon>
        <taxon>Acari</taxon>
        <taxon>Acariformes</taxon>
        <taxon>Sarcoptiformes</taxon>
        <taxon>Oribatida</taxon>
        <taxon>Brachypylina</taxon>
        <taxon>Oppioidea</taxon>
        <taxon>Oppiidae</taxon>
        <taxon>Oppiella</taxon>
    </lineage>
</organism>
<evidence type="ECO:0000313" key="3">
    <source>
        <dbReference type="Proteomes" id="UP000728032"/>
    </source>
</evidence>
<dbReference type="Proteomes" id="UP000728032">
    <property type="component" value="Unassembled WGS sequence"/>
</dbReference>
<gene>
    <name evidence="2" type="ORF">ONB1V03_LOCUS20563</name>
</gene>
<sequence length="95" mass="11539">MRKNFIGRMCLSSNSSNMYYRTLTILLSIDYTLTVINLSSIIRQFHSLMILSNMQIPILRELIRSLYYKRHYYWALLMIAKLARMWTAYFYTKKH</sequence>
<dbReference type="EMBL" id="CAJPVJ010035695">
    <property type="protein sequence ID" value="CAG2181142.1"/>
    <property type="molecule type" value="Genomic_DNA"/>
</dbReference>
<keyword evidence="1" id="KW-1133">Transmembrane helix</keyword>
<keyword evidence="1" id="KW-0472">Membrane</keyword>
<dbReference type="AlphaFoldDB" id="A0A7R9MQ37"/>
<evidence type="ECO:0000256" key="1">
    <source>
        <dbReference type="SAM" id="Phobius"/>
    </source>
</evidence>